<feature type="region of interest" description="Disordered" evidence="1">
    <location>
        <begin position="248"/>
        <end position="308"/>
    </location>
</feature>
<sequence length="547" mass="58940">MNAKTPTQLPNTKFGVDFASQLSAAKKLATRKPESSIIRHRNVESTDGTETLHGTGPSSDVSLTSHALQQKAVAPAAASQASRHPDPKTIHGNTLAASAQVSASAEACLSNLDLLSIKDTCKKPPLQVAAAASSSSGSGEAFQLDHAALLSILRDEGVGAMRVVSATPESTRPYKYLPQRVSVMKSHQKAGPLTGPMRVAQFSLDPTAMLSTLQGEVLNAGGPLMETPSNRPTGRTTSIYTVRRVPVTKPRGETPGGPLVVQREGTPTMKWTPRRVPNTRHQPMASMHKSCLSVGLNPPAGHSEPQPHDEDVVQRLFDDQDDEPTVNASDREPKMPADQLSAPASTKKKKEEAGGGHEDQQMDKAEAVQQQQEKKSAGGQPFLQEPHRESVIFFSTGKNLFRDPRFQMPKDLVRPGRRGDASDAQRATVPGSDGKQPELDPSGLGKHFASSLQRESLFHKSGAASSPTIALLRKHRLQFEEHRMDKEVAAYTCCSVPDAQPPQPLRPRCGNPLASFLHFQDATTFWPVGCDDSPGPVSSLREGFILH</sequence>
<comment type="caution">
    <text evidence="2">The sequence shown here is derived from an EMBL/GenBank/DDBJ whole genome shotgun (WGS) entry which is preliminary data.</text>
</comment>
<evidence type="ECO:0000313" key="3">
    <source>
        <dbReference type="Proteomes" id="UP001148018"/>
    </source>
</evidence>
<dbReference type="EMBL" id="JANIIK010000117">
    <property type="protein sequence ID" value="KAJ3586957.1"/>
    <property type="molecule type" value="Genomic_DNA"/>
</dbReference>
<feature type="region of interest" description="Disordered" evidence="1">
    <location>
        <begin position="29"/>
        <end position="91"/>
    </location>
</feature>
<name>A0A9Q0DES7_9TELE</name>
<dbReference type="OrthoDB" id="8722817at2759"/>
<protein>
    <submittedName>
        <fullName evidence="2">Uncharacterized protein</fullName>
    </submittedName>
</protein>
<keyword evidence="3" id="KW-1185">Reference proteome</keyword>
<feature type="compositionally biased region" description="Low complexity" evidence="1">
    <location>
        <begin position="67"/>
        <end position="81"/>
    </location>
</feature>
<feature type="compositionally biased region" description="Polar residues" evidence="1">
    <location>
        <begin position="56"/>
        <end position="66"/>
    </location>
</feature>
<feature type="compositionally biased region" description="Basic and acidic residues" evidence="1">
    <location>
        <begin position="349"/>
        <end position="376"/>
    </location>
</feature>
<evidence type="ECO:0000256" key="1">
    <source>
        <dbReference type="SAM" id="MobiDB-lite"/>
    </source>
</evidence>
<accession>A0A9Q0DES7</accession>
<organism evidence="2 3">
    <name type="scientific">Muraenolepis orangiensis</name>
    <name type="common">Patagonian moray cod</name>
    <dbReference type="NCBI Taxonomy" id="630683"/>
    <lineage>
        <taxon>Eukaryota</taxon>
        <taxon>Metazoa</taxon>
        <taxon>Chordata</taxon>
        <taxon>Craniata</taxon>
        <taxon>Vertebrata</taxon>
        <taxon>Euteleostomi</taxon>
        <taxon>Actinopterygii</taxon>
        <taxon>Neopterygii</taxon>
        <taxon>Teleostei</taxon>
        <taxon>Neoteleostei</taxon>
        <taxon>Acanthomorphata</taxon>
        <taxon>Zeiogadaria</taxon>
        <taxon>Gadariae</taxon>
        <taxon>Gadiformes</taxon>
        <taxon>Muraenolepidoidei</taxon>
        <taxon>Muraenolepididae</taxon>
        <taxon>Muraenolepis</taxon>
    </lineage>
</organism>
<feature type="compositionally biased region" description="Basic and acidic residues" evidence="1">
    <location>
        <begin position="411"/>
        <end position="423"/>
    </location>
</feature>
<feature type="region of interest" description="Disordered" evidence="1">
    <location>
        <begin position="321"/>
        <end position="386"/>
    </location>
</feature>
<dbReference type="Proteomes" id="UP001148018">
    <property type="component" value="Unassembled WGS sequence"/>
</dbReference>
<reference evidence="2" key="1">
    <citation type="submission" date="2022-07" db="EMBL/GenBank/DDBJ databases">
        <title>Chromosome-level genome of Muraenolepis orangiensis.</title>
        <authorList>
            <person name="Kim J."/>
        </authorList>
    </citation>
    <scope>NUCLEOTIDE SEQUENCE</scope>
    <source>
        <strain evidence="2">KU_S4_2022</strain>
        <tissue evidence="2">Muscle</tissue>
    </source>
</reference>
<gene>
    <name evidence="2" type="ORF">NHX12_013348</name>
</gene>
<evidence type="ECO:0000313" key="2">
    <source>
        <dbReference type="EMBL" id="KAJ3586957.1"/>
    </source>
</evidence>
<feature type="region of interest" description="Disordered" evidence="1">
    <location>
        <begin position="405"/>
        <end position="446"/>
    </location>
</feature>
<proteinExistence type="predicted"/>
<dbReference type="AlphaFoldDB" id="A0A9Q0DES7"/>